<protein>
    <submittedName>
        <fullName evidence="1">Uncharacterized protein</fullName>
    </submittedName>
</protein>
<reference evidence="1" key="1">
    <citation type="submission" date="2021-03" db="EMBL/GenBank/DDBJ databases">
        <title>Evolutionary priming and transition to the ectomycorrhizal habit in an iconic lineage of mushroom-forming fungi: is preadaptation a requirement?</title>
        <authorList>
            <consortium name="DOE Joint Genome Institute"/>
            <person name="Looney B.P."/>
            <person name="Miyauchi S."/>
            <person name="Morin E."/>
            <person name="Drula E."/>
            <person name="Courty P.E."/>
            <person name="Chicoki N."/>
            <person name="Fauchery L."/>
            <person name="Kohler A."/>
            <person name="Kuo A."/>
            <person name="LaButti K."/>
            <person name="Pangilinan J."/>
            <person name="Lipzen A."/>
            <person name="Riley R."/>
            <person name="Andreopoulos W."/>
            <person name="He G."/>
            <person name="Johnson J."/>
            <person name="Barry K.W."/>
            <person name="Grigoriev I.V."/>
            <person name="Nagy L."/>
            <person name="Hibbett D."/>
            <person name="Henrissat B."/>
            <person name="Matheny P.B."/>
            <person name="Labbe J."/>
            <person name="Martin A.F."/>
        </authorList>
    </citation>
    <scope>NUCLEOTIDE SEQUENCE</scope>
    <source>
        <strain evidence="1">BPL698</strain>
    </source>
</reference>
<dbReference type="EMBL" id="JAGFNK010000085">
    <property type="protein sequence ID" value="KAI9508623.1"/>
    <property type="molecule type" value="Genomic_DNA"/>
</dbReference>
<organism evidence="1 2">
    <name type="scientific">Russula earlei</name>
    <dbReference type="NCBI Taxonomy" id="71964"/>
    <lineage>
        <taxon>Eukaryota</taxon>
        <taxon>Fungi</taxon>
        <taxon>Dikarya</taxon>
        <taxon>Basidiomycota</taxon>
        <taxon>Agaricomycotina</taxon>
        <taxon>Agaricomycetes</taxon>
        <taxon>Russulales</taxon>
        <taxon>Russulaceae</taxon>
        <taxon>Russula</taxon>
    </lineage>
</organism>
<keyword evidence="2" id="KW-1185">Reference proteome</keyword>
<evidence type="ECO:0000313" key="2">
    <source>
        <dbReference type="Proteomes" id="UP001207468"/>
    </source>
</evidence>
<dbReference type="Proteomes" id="UP001207468">
    <property type="component" value="Unassembled WGS sequence"/>
</dbReference>
<name>A0ACC0UA78_9AGAM</name>
<proteinExistence type="predicted"/>
<evidence type="ECO:0000313" key="1">
    <source>
        <dbReference type="EMBL" id="KAI9508623.1"/>
    </source>
</evidence>
<accession>A0ACC0UA78</accession>
<comment type="caution">
    <text evidence="1">The sequence shown here is derived from an EMBL/GenBank/DDBJ whole genome shotgun (WGS) entry which is preliminary data.</text>
</comment>
<gene>
    <name evidence="1" type="ORF">F5148DRAFT_1194844</name>
</gene>
<sequence length="215" mass="21453">MSLQTECMIWTTFSAMYAPSFRITSSNAEPYATGNSRKVASQLAQSRPLSPSSPPVVASAAPVLPAVSISPAGPLSLPHHSCHHHCAVNSISLATRAFALSPIDLASSVSAQVSGSAIAAITLSSVLTFASDSSASPTVPVSPDVTSPASSQIVSASASITAVGSAQFPASILVSPSAIISALATAGATVLVSPDTRIAAPSPSFATSIIKKAPD</sequence>